<dbReference type="Proteomes" id="UP000791440">
    <property type="component" value="Unassembled WGS sequence"/>
</dbReference>
<dbReference type="PROSITE" id="PS00028">
    <property type="entry name" value="ZINC_FINGER_C2H2_1"/>
    <property type="match status" value="2"/>
</dbReference>
<name>A0A921Z3B3_MANSE</name>
<comment type="similarity">
    <text evidence="4">Belongs to the ZNF277 family.</text>
</comment>
<dbReference type="InterPro" id="IPR013087">
    <property type="entry name" value="Znf_C2H2_type"/>
</dbReference>
<keyword evidence="2" id="KW-0863">Zinc-finger</keyword>
<dbReference type="PANTHER" id="PTHR13267">
    <property type="entry name" value="ZINC FINGER PROTEIN 277"/>
    <property type="match status" value="1"/>
</dbReference>
<protein>
    <recommendedName>
        <fullName evidence="5">C2H2-type domain-containing protein</fullName>
    </recommendedName>
</protein>
<proteinExistence type="inferred from homology"/>
<accession>A0A921Z3B3</accession>
<gene>
    <name evidence="6" type="ORF">O3G_MSEX006688</name>
</gene>
<evidence type="ECO:0000313" key="6">
    <source>
        <dbReference type="EMBL" id="KAG6450628.1"/>
    </source>
</evidence>
<evidence type="ECO:0000256" key="4">
    <source>
        <dbReference type="ARBA" id="ARBA00034119"/>
    </source>
</evidence>
<keyword evidence="7" id="KW-1185">Reference proteome</keyword>
<dbReference type="AlphaFoldDB" id="A0A921Z3B3"/>
<dbReference type="EMBL" id="JH668391">
    <property type="protein sequence ID" value="KAG6450628.1"/>
    <property type="molecule type" value="Genomic_DNA"/>
</dbReference>
<feature type="domain" description="C2H2-type" evidence="5">
    <location>
        <begin position="346"/>
        <end position="368"/>
    </location>
</feature>
<dbReference type="SUPFAM" id="SSF57667">
    <property type="entry name" value="beta-beta-alpha zinc fingers"/>
    <property type="match status" value="2"/>
</dbReference>
<evidence type="ECO:0000256" key="2">
    <source>
        <dbReference type="ARBA" id="ARBA00022771"/>
    </source>
</evidence>
<comment type="caution">
    <text evidence="6">The sequence shown here is derived from an EMBL/GenBank/DDBJ whole genome shotgun (WGS) entry which is preliminary data.</text>
</comment>
<feature type="domain" description="C2H2-type" evidence="5">
    <location>
        <begin position="203"/>
        <end position="225"/>
    </location>
</feature>
<dbReference type="InterPro" id="IPR041661">
    <property type="entry name" value="ZN622/Rei1/Reh1_Znf-C2H2"/>
</dbReference>
<dbReference type="PANTHER" id="PTHR13267:SF3">
    <property type="entry name" value="ZINC FINGER PROTEIN 277"/>
    <property type="match status" value="1"/>
</dbReference>
<dbReference type="InterPro" id="IPR036236">
    <property type="entry name" value="Znf_C2H2_sf"/>
</dbReference>
<sequence>MSTSEKEFFGPLTLHQKAEKPTIFKSDDPVECACVLCDEKFVLPASEKQLLTHLFMKHRLVIADVNQIADLSAYLRYWRLRFKDENLPFFCTTMLLDKKPDGTKSKDEKYYLLSDVLPEDKELRTNLHQTKLEKLLERHQFEREDKSYVRECLFCRSVSTTTRASYLNHLFEKHNFHIAKPENLIFIDELINTLASKLDTLHCIFCEGHFKDRLILKEHMRKKGHKRINPDNKEYDKYFLVNYVGDKHKPNNVKSYNKYKVPVQKSDYEHDSNEDSDPEWSKWTEENGPLITCLLCDHSEMEYENMLDHMERQHEFSFVKATIGLNFYHKVKIVNYIRRQIHLKQCLSCETKFDDSKNLEKHIKEKKHWVLSKEKWDQPEYYFPTYEDDLFLCFIHDDDESWWSGDEHEVERRNSMSDSISKEMAMAVLDD</sequence>
<reference evidence="6" key="2">
    <citation type="submission" date="2020-12" db="EMBL/GenBank/DDBJ databases">
        <authorList>
            <person name="Kanost M."/>
        </authorList>
    </citation>
    <scope>NUCLEOTIDE SEQUENCE</scope>
</reference>
<evidence type="ECO:0000256" key="1">
    <source>
        <dbReference type="ARBA" id="ARBA00022723"/>
    </source>
</evidence>
<reference evidence="6" key="1">
    <citation type="journal article" date="2016" name="Insect Biochem. Mol. Biol.">
        <title>Multifaceted biological insights from a draft genome sequence of the tobacco hornworm moth, Manduca sexta.</title>
        <authorList>
            <person name="Kanost M.R."/>
            <person name="Arrese E.L."/>
            <person name="Cao X."/>
            <person name="Chen Y.R."/>
            <person name="Chellapilla S."/>
            <person name="Goldsmith M.R."/>
            <person name="Grosse-Wilde E."/>
            <person name="Heckel D.G."/>
            <person name="Herndon N."/>
            <person name="Jiang H."/>
            <person name="Papanicolaou A."/>
            <person name="Qu J."/>
            <person name="Soulages J.L."/>
            <person name="Vogel H."/>
            <person name="Walters J."/>
            <person name="Waterhouse R.M."/>
            <person name="Ahn S.J."/>
            <person name="Almeida F.C."/>
            <person name="An C."/>
            <person name="Aqrawi P."/>
            <person name="Bretschneider A."/>
            <person name="Bryant W.B."/>
            <person name="Bucks S."/>
            <person name="Chao H."/>
            <person name="Chevignon G."/>
            <person name="Christen J.M."/>
            <person name="Clarke D.F."/>
            <person name="Dittmer N.T."/>
            <person name="Ferguson L.C.F."/>
            <person name="Garavelou S."/>
            <person name="Gordon K.H.J."/>
            <person name="Gunaratna R.T."/>
            <person name="Han Y."/>
            <person name="Hauser F."/>
            <person name="He Y."/>
            <person name="Heidel-Fischer H."/>
            <person name="Hirsh A."/>
            <person name="Hu Y."/>
            <person name="Jiang H."/>
            <person name="Kalra D."/>
            <person name="Klinner C."/>
            <person name="Konig C."/>
            <person name="Kovar C."/>
            <person name="Kroll A.R."/>
            <person name="Kuwar S.S."/>
            <person name="Lee S.L."/>
            <person name="Lehman R."/>
            <person name="Li K."/>
            <person name="Li Z."/>
            <person name="Liang H."/>
            <person name="Lovelace S."/>
            <person name="Lu Z."/>
            <person name="Mansfield J.H."/>
            <person name="McCulloch K.J."/>
            <person name="Mathew T."/>
            <person name="Morton B."/>
            <person name="Muzny D.M."/>
            <person name="Neunemann D."/>
            <person name="Ongeri F."/>
            <person name="Pauchet Y."/>
            <person name="Pu L.L."/>
            <person name="Pyrousis I."/>
            <person name="Rao X.J."/>
            <person name="Redding A."/>
            <person name="Roesel C."/>
            <person name="Sanchez-Gracia A."/>
            <person name="Schaack S."/>
            <person name="Shukla A."/>
            <person name="Tetreau G."/>
            <person name="Wang Y."/>
            <person name="Xiong G.H."/>
            <person name="Traut W."/>
            <person name="Walsh T.K."/>
            <person name="Worley K.C."/>
            <person name="Wu D."/>
            <person name="Wu W."/>
            <person name="Wu Y.Q."/>
            <person name="Zhang X."/>
            <person name="Zou Z."/>
            <person name="Zucker H."/>
            <person name="Briscoe A.D."/>
            <person name="Burmester T."/>
            <person name="Clem R.J."/>
            <person name="Feyereisen R."/>
            <person name="Grimmelikhuijzen C.J.P."/>
            <person name="Hamodrakas S.J."/>
            <person name="Hansson B.S."/>
            <person name="Huguet E."/>
            <person name="Jermiin L.S."/>
            <person name="Lan Q."/>
            <person name="Lehman H.K."/>
            <person name="Lorenzen M."/>
            <person name="Merzendorfer H."/>
            <person name="Michalopoulos I."/>
            <person name="Morton D.B."/>
            <person name="Muthukrishnan S."/>
            <person name="Oakeshott J.G."/>
            <person name="Palmer W."/>
            <person name="Park Y."/>
            <person name="Passarelli A.L."/>
            <person name="Rozas J."/>
            <person name="Schwartz L.M."/>
            <person name="Smith W."/>
            <person name="Southgate A."/>
            <person name="Vilcinskas A."/>
            <person name="Vogt R."/>
            <person name="Wang P."/>
            <person name="Werren J."/>
            <person name="Yu X.Q."/>
            <person name="Zhou J.J."/>
            <person name="Brown S.J."/>
            <person name="Scherer S.E."/>
            <person name="Richards S."/>
            <person name="Blissard G.W."/>
        </authorList>
    </citation>
    <scope>NUCLEOTIDE SEQUENCE</scope>
</reference>
<dbReference type="GO" id="GO:0008270">
    <property type="term" value="F:zinc ion binding"/>
    <property type="evidence" value="ECO:0007669"/>
    <property type="project" value="UniProtKB-KW"/>
</dbReference>
<evidence type="ECO:0000256" key="3">
    <source>
        <dbReference type="ARBA" id="ARBA00022833"/>
    </source>
</evidence>
<evidence type="ECO:0000313" key="7">
    <source>
        <dbReference type="Proteomes" id="UP000791440"/>
    </source>
</evidence>
<evidence type="ECO:0000259" key="5">
    <source>
        <dbReference type="PROSITE" id="PS00028"/>
    </source>
</evidence>
<keyword evidence="3" id="KW-0862">Zinc</keyword>
<organism evidence="6 7">
    <name type="scientific">Manduca sexta</name>
    <name type="common">Tobacco hawkmoth</name>
    <name type="synonym">Tobacco hornworm</name>
    <dbReference type="NCBI Taxonomy" id="7130"/>
    <lineage>
        <taxon>Eukaryota</taxon>
        <taxon>Metazoa</taxon>
        <taxon>Ecdysozoa</taxon>
        <taxon>Arthropoda</taxon>
        <taxon>Hexapoda</taxon>
        <taxon>Insecta</taxon>
        <taxon>Pterygota</taxon>
        <taxon>Neoptera</taxon>
        <taxon>Endopterygota</taxon>
        <taxon>Lepidoptera</taxon>
        <taxon>Glossata</taxon>
        <taxon>Ditrysia</taxon>
        <taxon>Bombycoidea</taxon>
        <taxon>Sphingidae</taxon>
        <taxon>Sphinginae</taxon>
        <taxon>Sphingini</taxon>
        <taxon>Manduca</taxon>
    </lineage>
</organism>
<dbReference type="InterPro" id="IPR040048">
    <property type="entry name" value="ZNF277"/>
</dbReference>
<dbReference type="SMART" id="SM00355">
    <property type="entry name" value="ZnF_C2H2"/>
    <property type="match status" value="5"/>
</dbReference>
<keyword evidence="1" id="KW-0479">Metal-binding</keyword>
<dbReference type="OrthoDB" id="278606at2759"/>
<dbReference type="Pfam" id="PF12756">
    <property type="entry name" value="zf-C2H2_2"/>
    <property type="match status" value="2"/>
</dbReference>